<dbReference type="EMBL" id="JAPEIS010000002">
    <property type="protein sequence ID" value="KAJ8069012.1"/>
    <property type="molecule type" value="Genomic_DNA"/>
</dbReference>
<dbReference type="Proteomes" id="UP001152300">
    <property type="component" value="Unassembled WGS sequence"/>
</dbReference>
<feature type="region of interest" description="Disordered" evidence="1">
    <location>
        <begin position="382"/>
        <end position="406"/>
    </location>
</feature>
<feature type="compositionally biased region" description="Low complexity" evidence="1">
    <location>
        <begin position="184"/>
        <end position="219"/>
    </location>
</feature>
<evidence type="ECO:0000313" key="3">
    <source>
        <dbReference type="Proteomes" id="UP001152300"/>
    </source>
</evidence>
<dbReference type="PANTHER" id="PTHR42051:SF1">
    <property type="entry name" value="MEIOTICALLY UP-REGULATED PROTEIN PB1A10.08"/>
    <property type="match status" value="1"/>
</dbReference>
<keyword evidence="3" id="KW-1185">Reference proteome</keyword>
<reference evidence="2" key="1">
    <citation type="submission" date="2022-11" db="EMBL/GenBank/DDBJ databases">
        <title>Genome Resource of Sclerotinia nivalis Strain SnTB1, a Plant Pathogen Isolated from American Ginseng.</title>
        <authorList>
            <person name="Fan S."/>
        </authorList>
    </citation>
    <scope>NUCLEOTIDE SEQUENCE</scope>
    <source>
        <strain evidence="2">SnTB1</strain>
    </source>
</reference>
<comment type="caution">
    <text evidence="2">The sequence shown here is derived from an EMBL/GenBank/DDBJ whole genome shotgun (WGS) entry which is preliminary data.</text>
</comment>
<evidence type="ECO:0000313" key="2">
    <source>
        <dbReference type="EMBL" id="KAJ8069012.1"/>
    </source>
</evidence>
<dbReference type="InterPro" id="IPR034443">
    <property type="entry name" value="PB1A10.08"/>
</dbReference>
<feature type="compositionally biased region" description="Basic residues" evidence="1">
    <location>
        <begin position="82"/>
        <end position="92"/>
    </location>
</feature>
<sequence length="483" mass="52970">MMPTSFSLFTTQKSKSKPSTSSTKSISESKYEQTSDNMPKSTSSTEVTTSFTSSPVVIPTRGHHDSFKNGLGFEPRKDRRQTPKKYSTRSGRRPHDVHSPDAIPPSVAALLAITAIPPPKSNNSVRRQATSRQRLTVDAILQHTAVSEKEMSITFGMSPMELLLSPPEEIDSADCCGSENGPGSLLSSRTTSSESVPSLDDASLSDASTTPGSIITSSSRGRRSLPTRRYQPTFSGESTLHDHPLSDVDVEELDFRVFQRALDLPKDQQPIAGVEPPRRKSAFKSNLTASLRALRSAAKSFSSLTTPMITPDDFLTRSIMSIDPKVPFTDERMPPLLVDTPTPALRRYLNPTTNAPTDAHVPTSLTQTMSATQCTASIQMQTYKVSKSPRDTPPTGLNRRGQANSEQAFAEVATGPVARQRDMRENSDFIRIAVMEMAMRKNGKLDDRKPGRARWALPPRQASSKPYEIGDDGVPLRWTALTY</sequence>
<dbReference type="OrthoDB" id="4181307at2759"/>
<name>A0A9X0AU65_9HELO</name>
<proteinExistence type="predicted"/>
<feature type="compositionally biased region" description="Low complexity" evidence="1">
    <location>
        <begin position="39"/>
        <end position="60"/>
    </location>
</feature>
<gene>
    <name evidence="2" type="ORF">OCU04_002688</name>
</gene>
<feature type="compositionally biased region" description="Low complexity" evidence="1">
    <location>
        <begin position="10"/>
        <end position="26"/>
    </location>
</feature>
<protein>
    <submittedName>
        <fullName evidence="2">Uncharacterized protein</fullName>
    </submittedName>
</protein>
<dbReference type="PANTHER" id="PTHR42051">
    <property type="entry name" value="MEIOTICALLY UP-REGULATED PROTEIN PB1A10.08"/>
    <property type="match status" value="1"/>
</dbReference>
<organism evidence="2 3">
    <name type="scientific">Sclerotinia nivalis</name>
    <dbReference type="NCBI Taxonomy" id="352851"/>
    <lineage>
        <taxon>Eukaryota</taxon>
        <taxon>Fungi</taxon>
        <taxon>Dikarya</taxon>
        <taxon>Ascomycota</taxon>
        <taxon>Pezizomycotina</taxon>
        <taxon>Leotiomycetes</taxon>
        <taxon>Helotiales</taxon>
        <taxon>Sclerotiniaceae</taxon>
        <taxon>Sclerotinia</taxon>
    </lineage>
</organism>
<feature type="region of interest" description="Disordered" evidence="1">
    <location>
        <begin position="1"/>
        <end position="103"/>
    </location>
</feature>
<feature type="region of interest" description="Disordered" evidence="1">
    <location>
        <begin position="168"/>
        <end position="243"/>
    </location>
</feature>
<accession>A0A9X0AU65</accession>
<evidence type="ECO:0000256" key="1">
    <source>
        <dbReference type="SAM" id="MobiDB-lite"/>
    </source>
</evidence>
<dbReference type="AlphaFoldDB" id="A0A9X0AU65"/>